<sequence length="144" mass="15352">MKARNDGERRCRTVFEELMDFTMTGHGVSVQFKVLRMGTDCLVLAAGGDTGHIGAVAFGDRGGCLSNAREGHREGVVTELIYRELESVVSGGLAVLAGIHVDGITKEQITGVVALCEEGAHRIAAGLRENQQEQKEEKGGNQNG</sequence>
<feature type="domain" description="Prenylated flavin chaperone LpdD-like" evidence="1">
    <location>
        <begin position="27"/>
        <end position="125"/>
    </location>
</feature>
<evidence type="ECO:0000313" key="2">
    <source>
        <dbReference type="EMBL" id="PXX57212.1"/>
    </source>
</evidence>
<keyword evidence="3" id="KW-1185">Reference proteome</keyword>
<protein>
    <recommendedName>
        <fullName evidence="1">Prenylated flavin chaperone LpdD-like domain-containing protein</fullName>
    </recommendedName>
</protein>
<organism evidence="2 3">
    <name type="scientific">Hungatella effluvii</name>
    <dbReference type="NCBI Taxonomy" id="1096246"/>
    <lineage>
        <taxon>Bacteria</taxon>
        <taxon>Bacillati</taxon>
        <taxon>Bacillota</taxon>
        <taxon>Clostridia</taxon>
        <taxon>Lachnospirales</taxon>
        <taxon>Lachnospiraceae</taxon>
        <taxon>Hungatella</taxon>
    </lineage>
</organism>
<gene>
    <name evidence="2" type="ORF">DFR60_101520</name>
</gene>
<dbReference type="EMBL" id="QJKD01000001">
    <property type="protein sequence ID" value="PXX57212.1"/>
    <property type="molecule type" value="Genomic_DNA"/>
</dbReference>
<accession>A0A2V3YDN3</accession>
<dbReference type="InterPro" id="IPR048844">
    <property type="entry name" value="LpdD_chaperone-like"/>
</dbReference>
<dbReference type="AlphaFoldDB" id="A0A2V3YDN3"/>
<name>A0A2V3YDN3_9FIRM</name>
<evidence type="ECO:0000259" key="1">
    <source>
        <dbReference type="Pfam" id="PF21758"/>
    </source>
</evidence>
<dbReference type="Pfam" id="PF21758">
    <property type="entry name" value="PAC_bac"/>
    <property type="match status" value="1"/>
</dbReference>
<evidence type="ECO:0000313" key="3">
    <source>
        <dbReference type="Proteomes" id="UP000248057"/>
    </source>
</evidence>
<comment type="caution">
    <text evidence="2">The sequence shown here is derived from an EMBL/GenBank/DDBJ whole genome shotgun (WGS) entry which is preliminary data.</text>
</comment>
<dbReference type="Proteomes" id="UP000248057">
    <property type="component" value="Unassembled WGS sequence"/>
</dbReference>
<reference evidence="2 3" key="1">
    <citation type="submission" date="2018-05" db="EMBL/GenBank/DDBJ databases">
        <title>Genomic Encyclopedia of Type Strains, Phase IV (KMG-IV): sequencing the most valuable type-strain genomes for metagenomic binning, comparative biology and taxonomic classification.</title>
        <authorList>
            <person name="Goeker M."/>
        </authorList>
    </citation>
    <scope>NUCLEOTIDE SEQUENCE [LARGE SCALE GENOMIC DNA]</scope>
    <source>
        <strain evidence="2 3">DSM 24995</strain>
    </source>
</reference>
<proteinExistence type="predicted"/>